<dbReference type="InterPro" id="IPR011701">
    <property type="entry name" value="MFS"/>
</dbReference>
<evidence type="ECO:0000256" key="3">
    <source>
        <dbReference type="ARBA" id="ARBA00022989"/>
    </source>
</evidence>
<protein>
    <submittedName>
        <fullName evidence="5">Uncharacterized protein</fullName>
    </submittedName>
</protein>
<feature type="non-terminal residue" evidence="5">
    <location>
        <position position="373"/>
    </location>
</feature>
<evidence type="ECO:0000256" key="4">
    <source>
        <dbReference type="ARBA" id="ARBA00023136"/>
    </source>
</evidence>
<accession>A0A183NT79</accession>
<dbReference type="GO" id="GO:0022857">
    <property type="term" value="F:transmembrane transporter activity"/>
    <property type="evidence" value="ECO:0007669"/>
    <property type="project" value="InterPro"/>
</dbReference>
<comment type="subcellular location">
    <subcellularLocation>
        <location evidence="1">Membrane</location>
        <topology evidence="1">Multi-pass membrane protein</topology>
    </subcellularLocation>
</comment>
<evidence type="ECO:0000313" key="6">
    <source>
        <dbReference type="Proteomes" id="UP000269396"/>
    </source>
</evidence>
<keyword evidence="2" id="KW-0812">Transmembrane</keyword>
<dbReference type="PANTHER" id="PTHR23507">
    <property type="entry name" value="ZGC:174356"/>
    <property type="match status" value="1"/>
</dbReference>
<reference evidence="5 6" key="1">
    <citation type="submission" date="2018-11" db="EMBL/GenBank/DDBJ databases">
        <authorList>
            <consortium name="Pathogen Informatics"/>
        </authorList>
    </citation>
    <scope>NUCLEOTIDE SEQUENCE [LARGE SCALE GENOMIC DNA]</scope>
    <source>
        <strain>Denwood</strain>
        <strain evidence="6">Zambia</strain>
    </source>
</reference>
<dbReference type="Proteomes" id="UP000269396">
    <property type="component" value="Unassembled WGS sequence"/>
</dbReference>
<gene>
    <name evidence="5" type="ORF">SMTD_LOCUS5315</name>
</gene>
<dbReference type="PANTHER" id="PTHR23507:SF1">
    <property type="entry name" value="FI18259P1-RELATED"/>
    <property type="match status" value="1"/>
</dbReference>
<dbReference type="AlphaFoldDB" id="A0A183NT79"/>
<dbReference type="Gene3D" id="1.20.1250.20">
    <property type="entry name" value="MFS general substrate transporter like domains"/>
    <property type="match status" value="1"/>
</dbReference>
<organism evidence="5 6">
    <name type="scientific">Schistosoma mattheei</name>
    <dbReference type="NCBI Taxonomy" id="31246"/>
    <lineage>
        <taxon>Eukaryota</taxon>
        <taxon>Metazoa</taxon>
        <taxon>Spiralia</taxon>
        <taxon>Lophotrochozoa</taxon>
        <taxon>Platyhelminthes</taxon>
        <taxon>Trematoda</taxon>
        <taxon>Digenea</taxon>
        <taxon>Strigeidida</taxon>
        <taxon>Schistosomatoidea</taxon>
        <taxon>Schistosomatidae</taxon>
        <taxon>Schistosoma</taxon>
    </lineage>
</organism>
<dbReference type="EMBL" id="UZAL01026971">
    <property type="protein sequence ID" value="VDP28069.1"/>
    <property type="molecule type" value="Genomic_DNA"/>
</dbReference>
<dbReference type="Pfam" id="PF07690">
    <property type="entry name" value="MFS_1"/>
    <property type="match status" value="1"/>
</dbReference>
<evidence type="ECO:0000256" key="2">
    <source>
        <dbReference type="ARBA" id="ARBA00022692"/>
    </source>
</evidence>
<keyword evidence="4" id="KW-0472">Membrane</keyword>
<name>A0A183NT79_9TREM</name>
<evidence type="ECO:0000256" key="1">
    <source>
        <dbReference type="ARBA" id="ARBA00004141"/>
    </source>
</evidence>
<sequence>MRLKISSTEIKLKQHDAQKQTSLVQSSNNFAAVAPGLISTLLVGYISDRFGRKIALGILIAGEAAQVVAVAVVVFFRLTPWALVASNVLEGLIGGGLLSAIAQFSVCITDLTNYDQLKKFTSIPKSVYERRRWIFLTLIDGLACLSLAIASMIAGSLIHTYGFNITMMVCILIYLPVIILIFFLPETNNVKQLKYDTEVDVYNHDKLSNNVHLTKMKLTCWQIFYQKIKQTLMDYLCFHENILMTSYGITEACSALLSIIIVNILARIQLSQSTSLNNKNNHELNDDNDDDDNNLTENKINFKFQNTLFNLLIFALSLILLNRIMMTIAYLFSSFTANIIVYIGLVPKLAKNINFPLLRTLITNWSGTQRTGK</sequence>
<proteinExistence type="predicted"/>
<dbReference type="SUPFAM" id="SSF103473">
    <property type="entry name" value="MFS general substrate transporter"/>
    <property type="match status" value="1"/>
</dbReference>
<dbReference type="GO" id="GO:0016020">
    <property type="term" value="C:membrane"/>
    <property type="evidence" value="ECO:0007669"/>
    <property type="project" value="UniProtKB-SubCell"/>
</dbReference>
<keyword evidence="3" id="KW-1133">Transmembrane helix</keyword>
<keyword evidence="6" id="KW-1185">Reference proteome</keyword>
<evidence type="ECO:0000313" key="5">
    <source>
        <dbReference type="EMBL" id="VDP28069.1"/>
    </source>
</evidence>
<dbReference type="InterPro" id="IPR036259">
    <property type="entry name" value="MFS_trans_sf"/>
</dbReference>